<dbReference type="EMBL" id="JH818707">
    <property type="protein sequence ID" value="EKC41465.1"/>
    <property type="molecule type" value="Genomic_DNA"/>
</dbReference>
<dbReference type="HOGENOM" id="CLU_1455763_0_0_1"/>
<protein>
    <submittedName>
        <fullName evidence="1">Uncharacterized protein</fullName>
    </submittedName>
</protein>
<dbReference type="AlphaFoldDB" id="K1RIN5"/>
<name>K1RIN5_MAGGI</name>
<accession>K1RIN5</accession>
<sequence length="186" mass="21065">MNHGCWHYPEDSASVQMRLRGAVLAAQDQEAIYDLSQKLYTNHKEMTSNVTVVLESKPSAATLLWVPHVAIAVSFLTFLAFNFYCYHMKYKQRYQRKSDESEIKARLKERRRILNIVKLRHMITPQIPASASALSKKNFKVTSDFKKASTLTAKMESTLTSKSSSNLQVLDCPFSVAGKPFDAISV</sequence>
<dbReference type="InParanoid" id="K1RIN5"/>
<gene>
    <name evidence="1" type="ORF">CGI_10016968</name>
</gene>
<organism evidence="1">
    <name type="scientific">Magallana gigas</name>
    <name type="common">Pacific oyster</name>
    <name type="synonym">Crassostrea gigas</name>
    <dbReference type="NCBI Taxonomy" id="29159"/>
    <lineage>
        <taxon>Eukaryota</taxon>
        <taxon>Metazoa</taxon>
        <taxon>Spiralia</taxon>
        <taxon>Lophotrochozoa</taxon>
        <taxon>Mollusca</taxon>
        <taxon>Bivalvia</taxon>
        <taxon>Autobranchia</taxon>
        <taxon>Pteriomorphia</taxon>
        <taxon>Ostreida</taxon>
        <taxon>Ostreoidea</taxon>
        <taxon>Ostreidae</taxon>
        <taxon>Magallana</taxon>
    </lineage>
</organism>
<reference evidence="1" key="1">
    <citation type="journal article" date="2012" name="Nature">
        <title>The oyster genome reveals stress adaptation and complexity of shell formation.</title>
        <authorList>
            <person name="Zhang G."/>
            <person name="Fang X."/>
            <person name="Guo X."/>
            <person name="Li L."/>
            <person name="Luo R."/>
            <person name="Xu F."/>
            <person name="Yang P."/>
            <person name="Zhang L."/>
            <person name="Wang X."/>
            <person name="Qi H."/>
            <person name="Xiong Z."/>
            <person name="Que H."/>
            <person name="Xie Y."/>
            <person name="Holland P.W."/>
            <person name="Paps J."/>
            <person name="Zhu Y."/>
            <person name="Wu F."/>
            <person name="Chen Y."/>
            <person name="Wang J."/>
            <person name="Peng C."/>
            <person name="Meng J."/>
            <person name="Yang L."/>
            <person name="Liu J."/>
            <person name="Wen B."/>
            <person name="Zhang N."/>
            <person name="Huang Z."/>
            <person name="Zhu Q."/>
            <person name="Feng Y."/>
            <person name="Mount A."/>
            <person name="Hedgecock D."/>
            <person name="Xu Z."/>
            <person name="Liu Y."/>
            <person name="Domazet-Loso T."/>
            <person name="Du Y."/>
            <person name="Sun X."/>
            <person name="Zhang S."/>
            <person name="Liu B."/>
            <person name="Cheng P."/>
            <person name="Jiang X."/>
            <person name="Li J."/>
            <person name="Fan D."/>
            <person name="Wang W."/>
            <person name="Fu W."/>
            <person name="Wang T."/>
            <person name="Wang B."/>
            <person name="Zhang J."/>
            <person name="Peng Z."/>
            <person name="Li Y."/>
            <person name="Li N."/>
            <person name="Wang J."/>
            <person name="Chen M."/>
            <person name="He Y."/>
            <person name="Tan F."/>
            <person name="Song X."/>
            <person name="Zheng Q."/>
            <person name="Huang R."/>
            <person name="Yang H."/>
            <person name="Du X."/>
            <person name="Chen L."/>
            <person name="Yang M."/>
            <person name="Gaffney P.M."/>
            <person name="Wang S."/>
            <person name="Luo L."/>
            <person name="She Z."/>
            <person name="Ming Y."/>
            <person name="Huang W."/>
            <person name="Zhang S."/>
            <person name="Huang B."/>
            <person name="Zhang Y."/>
            <person name="Qu T."/>
            <person name="Ni P."/>
            <person name="Miao G."/>
            <person name="Wang J."/>
            <person name="Wang Q."/>
            <person name="Steinberg C.E."/>
            <person name="Wang H."/>
            <person name="Li N."/>
            <person name="Qian L."/>
            <person name="Zhang G."/>
            <person name="Li Y."/>
            <person name="Yang H."/>
            <person name="Liu X."/>
            <person name="Wang J."/>
            <person name="Yin Y."/>
            <person name="Wang J."/>
        </authorList>
    </citation>
    <scope>NUCLEOTIDE SEQUENCE [LARGE SCALE GENOMIC DNA]</scope>
    <source>
        <strain evidence="1">05x7-T-G4-1.051#20</strain>
    </source>
</reference>
<evidence type="ECO:0000313" key="1">
    <source>
        <dbReference type="EMBL" id="EKC41465.1"/>
    </source>
</evidence>
<proteinExistence type="predicted"/>